<evidence type="ECO:0008006" key="3">
    <source>
        <dbReference type="Google" id="ProtNLM"/>
    </source>
</evidence>
<gene>
    <name evidence="1" type="ORF">EU98_1260</name>
</gene>
<dbReference type="EMBL" id="JNAO01000011">
    <property type="protein sequence ID" value="KGG01049.1"/>
    <property type="molecule type" value="Genomic_DNA"/>
</dbReference>
<dbReference type="SUPFAM" id="SSF51905">
    <property type="entry name" value="FAD/NAD(P)-binding domain"/>
    <property type="match status" value="1"/>
</dbReference>
<dbReference type="Proteomes" id="UP000030533">
    <property type="component" value="Unassembled WGS sequence"/>
</dbReference>
<dbReference type="Gene3D" id="3.90.660.10">
    <property type="match status" value="1"/>
</dbReference>
<protein>
    <recommendedName>
        <fullName evidence="3">NAD/FAD-dependent oxidoreductase</fullName>
    </recommendedName>
</protein>
<dbReference type="AlphaFoldDB" id="A0A0A2AKW0"/>
<dbReference type="Gene3D" id="3.50.50.60">
    <property type="entry name" value="FAD/NAD(P)-binding domain"/>
    <property type="match status" value="1"/>
</dbReference>
<sequence>MKSDVTYDLLIIGGGISACVFASKFLNNNNTKKVGLIEIGRGLGGRSSTRMSKKYKGWKLNHGSPNFNISNSKNNLLLKRYIDELLKNKYIKIDDSDKFFLNEDSNFETIKESEFSCGVNYLSLDSMSDLSKKIIESNNLKEKIDFFFETLIVDMKFNDKEWLLTSKNGDKFKSKYLICSTNLLLHKRSLKILNVNQIPLRKAIPINTDKKIDLILNSLEEQTFIPRLTFLIYTNENYSYKDYYSKKQRYFYLKNNLENKYRFERIIFQLQDNNKLGIVVHSKNAELINSFVSLKDEEVFKQKIITNFNKLFEGNSLVNKLTFDEKISIMKWRASQPSGLAVPLSLQFSSKYRIGFCGDWFEGDGFGRIEGSILSALILEKKIKDVFK</sequence>
<proteinExistence type="predicted"/>
<reference evidence="2" key="1">
    <citation type="journal article" date="2014" name="Sci. Data">
        <title>Genomes of diverse isolates of the marine cyanobacterium Prochlorococcus.</title>
        <authorList>
            <person name="Biller S."/>
            <person name="Berube P."/>
            <person name="Thompson J."/>
            <person name="Kelly L."/>
            <person name="Roggensack S."/>
            <person name="Awad L."/>
            <person name="Roache-Johnson K."/>
            <person name="Ding H."/>
            <person name="Giovannoni S.J."/>
            <person name="Moore L.R."/>
            <person name="Chisholm S.W."/>
        </authorList>
    </citation>
    <scope>NUCLEOTIDE SEQUENCE [LARGE SCALE GENOMIC DNA]</scope>
    <source>
        <strain evidence="2">MIT 9314</strain>
    </source>
</reference>
<evidence type="ECO:0000313" key="1">
    <source>
        <dbReference type="EMBL" id="KGG01049.1"/>
    </source>
</evidence>
<dbReference type="PANTHER" id="PTHR16128">
    <property type="entry name" value="FAD/NAD(P)-BINDING OXIDOREDUCTASE FAMILY PROTEIN"/>
    <property type="match status" value="1"/>
</dbReference>
<comment type="caution">
    <text evidence="1">The sequence shown here is derived from an EMBL/GenBank/DDBJ whole genome shotgun (WGS) entry which is preliminary data.</text>
</comment>
<dbReference type="InterPro" id="IPR036188">
    <property type="entry name" value="FAD/NAD-bd_sf"/>
</dbReference>
<dbReference type="PROSITE" id="PS51257">
    <property type="entry name" value="PROKAR_LIPOPROTEIN"/>
    <property type="match status" value="1"/>
</dbReference>
<dbReference type="eggNOG" id="COG3380">
    <property type="taxonomic scope" value="Bacteria"/>
</dbReference>
<dbReference type="STRING" id="167548.EU98_1260"/>
<accession>A0A0A2AKW0</accession>
<dbReference type="PANTHER" id="PTHR16128:SF5">
    <property type="entry name" value="FAD_NAD(P)-BINDING OXIDOREDUCTASE FAMILY PROTEIN"/>
    <property type="match status" value="1"/>
</dbReference>
<evidence type="ECO:0000313" key="2">
    <source>
        <dbReference type="Proteomes" id="UP000030533"/>
    </source>
</evidence>
<organism evidence="1 2">
    <name type="scientific">Prochlorococcus marinus str. MIT 9314</name>
    <dbReference type="NCBI Taxonomy" id="167548"/>
    <lineage>
        <taxon>Bacteria</taxon>
        <taxon>Bacillati</taxon>
        <taxon>Cyanobacteriota</taxon>
        <taxon>Cyanophyceae</taxon>
        <taxon>Synechococcales</taxon>
        <taxon>Prochlorococcaceae</taxon>
        <taxon>Prochlorococcus</taxon>
    </lineage>
</organism>
<dbReference type="Pfam" id="PF13450">
    <property type="entry name" value="NAD_binding_8"/>
    <property type="match status" value="1"/>
</dbReference>
<name>A0A0A2AKW0_PROMR</name>
<dbReference type="RefSeq" id="WP_032515999.1">
    <property type="nucleotide sequence ID" value="NZ_JNAO01000011.1"/>
</dbReference>